<dbReference type="GO" id="GO:0030133">
    <property type="term" value="C:transport vesicle"/>
    <property type="evidence" value="ECO:0007669"/>
    <property type="project" value="TreeGrafter"/>
</dbReference>
<dbReference type="CDD" id="cd22885">
    <property type="entry name" value="ANKRD27_zf1"/>
    <property type="match status" value="1"/>
</dbReference>
<feature type="compositionally biased region" description="Low complexity" evidence="2">
    <location>
        <begin position="650"/>
        <end position="675"/>
    </location>
</feature>
<keyword evidence="4" id="KW-1185">Reference proteome</keyword>
<evidence type="ECO:0000259" key="3">
    <source>
        <dbReference type="PROSITE" id="PS51205"/>
    </source>
</evidence>
<name>A0A8B7ZQY6_ACAPL</name>
<evidence type="ECO:0000256" key="1">
    <source>
        <dbReference type="PROSITE-ProRule" id="PRU00023"/>
    </source>
</evidence>
<dbReference type="GO" id="GO:0000149">
    <property type="term" value="F:SNARE binding"/>
    <property type="evidence" value="ECO:0007669"/>
    <property type="project" value="TreeGrafter"/>
</dbReference>
<dbReference type="OMA" id="WIVCVPR"/>
<proteinExistence type="predicted"/>
<sequence length="1032" mass="115059">MEGYSYDEDLAENRFFIIMQTKYRQLYQQAASQRLLICIPRTGVFARFSLNQADFETHILLPSDGKSGHYTTLNNKEVQLSGDAITTTKGFKEIRIVHILFEETYYNDRDESYRVVCIDRQLEGGNEVVEDPVSTCLETLDDCTDFLWGSKYSKFSQKQVDDLITNFRNTNQQMETLRHTIDETSSLFASTMQIALKDSVLRKTVRQHHGHMDNLKTSMETYILHGVYGKVFKAISSFLASQDAALNKITRNLSELQVRDVGVRPEFTANVPRARRELSTLNQYRTPLEKLHCLRRTVMAISQPGFRARSKEPAPAMSSDDLLPLLVYLVVKADIPNWLANLTFMMNFRFSSFADGEFGFYLASIEAAVEHVKMGNMSNVVIGAANPQKLHVLRKMMSADSMWQNIDQNDVVDTSAIDVFFQHAREGHTTEVAKMLEQSSNDQSWLLDQMCHPLCGCDKCEELVATKRNDPRAVTASSRDDRGCTAMHVAAMYGHTDVINVLILRGGDINATDYHGSTPLHVACSRGQQHVTLLLLDEGASVNIEDNDGNTPLHLCCANGHEECVKAMMYSSQSVDVNAANCQGDTPLHLTTRWGYESLVKILLEHGASVEARNRRKETPIMCSYNVNVSRSLQQASQNADGKDNYIQASSPPIASSFSPPDSTDSFTTSFAKTASRTRPRSRRSSSPYSKMVEKLLRSVADGDLLMVKYQLGWLSDTDESDDDEEISLDAKLCHPLCQCSKCATLQKRTLVSSSGLSVNSCNSEGFSPLHVAAVHGHDAMVSLFIRRGSNINSRSGGSQQCTPLHLACQYNHPLVVIQLLQHGAKSNIKDARGNTPLHYCCLNGHVKPARFLIKHGANVNQTNHRGNTPLHEAARWNFCQAVRSLIEEGRASPFARNKAQLMPIQLTQNDDVVKILRHAALTADHDLEEVSSPDPGSDVTDEPTNSLPSHVASHPLARQTAKTTNESSPPNLGTAARHVSPKDLFFSSGSVEMQQLQALNQSVRAFDKSKRLRRSVTQDRSESSLERLRHQ</sequence>
<dbReference type="Gene3D" id="1.20.1050.80">
    <property type="entry name" value="VPS9 domain"/>
    <property type="match status" value="1"/>
</dbReference>
<dbReference type="SUPFAM" id="SSF48403">
    <property type="entry name" value="Ankyrin repeat"/>
    <property type="match status" value="2"/>
</dbReference>
<feature type="domain" description="VPS9" evidence="3">
    <location>
        <begin position="240"/>
        <end position="381"/>
    </location>
</feature>
<dbReference type="InterPro" id="IPR037191">
    <property type="entry name" value="VPS9_dom_sf"/>
</dbReference>
<dbReference type="GO" id="GO:0005085">
    <property type="term" value="F:guanyl-nucleotide exchange factor activity"/>
    <property type="evidence" value="ECO:0007669"/>
    <property type="project" value="TreeGrafter"/>
</dbReference>
<gene>
    <name evidence="5" type="primary">LOC110988259</name>
</gene>
<feature type="region of interest" description="Disordered" evidence="2">
    <location>
        <begin position="927"/>
        <end position="978"/>
    </location>
</feature>
<dbReference type="PANTHER" id="PTHR24170:SF2">
    <property type="entry name" value="ANKYRIN REPEAT DOMAIN-CONTAINING PROTEIN 27"/>
    <property type="match status" value="1"/>
</dbReference>
<dbReference type="GO" id="GO:0005886">
    <property type="term" value="C:plasma membrane"/>
    <property type="evidence" value="ECO:0007669"/>
    <property type="project" value="TreeGrafter"/>
</dbReference>
<feature type="repeat" description="ANK" evidence="1">
    <location>
        <begin position="583"/>
        <end position="615"/>
    </location>
</feature>
<feature type="compositionally biased region" description="Polar residues" evidence="2">
    <location>
        <begin position="961"/>
        <end position="972"/>
    </location>
</feature>
<dbReference type="PANTHER" id="PTHR24170">
    <property type="entry name" value="ANKYRIN REPEAT DOMAIN-CONTAINING PROTEIN 27"/>
    <property type="match status" value="1"/>
</dbReference>
<dbReference type="GO" id="GO:0045022">
    <property type="term" value="P:early endosome to late endosome transport"/>
    <property type="evidence" value="ECO:0007669"/>
    <property type="project" value="TreeGrafter"/>
</dbReference>
<feature type="compositionally biased region" description="Basic and acidic residues" evidence="2">
    <location>
        <begin position="1017"/>
        <end position="1032"/>
    </location>
</feature>
<evidence type="ECO:0000313" key="4">
    <source>
        <dbReference type="Proteomes" id="UP000694845"/>
    </source>
</evidence>
<evidence type="ECO:0000313" key="5">
    <source>
        <dbReference type="RefSeq" id="XP_022107290.1"/>
    </source>
</evidence>
<accession>A0A8B7ZQY6</accession>
<feature type="repeat" description="ANK" evidence="1">
    <location>
        <begin position="482"/>
        <end position="514"/>
    </location>
</feature>
<dbReference type="InterPro" id="IPR002110">
    <property type="entry name" value="Ankyrin_rpt"/>
</dbReference>
<dbReference type="RefSeq" id="XP_022107290.1">
    <property type="nucleotide sequence ID" value="XM_022251598.1"/>
</dbReference>
<feature type="repeat" description="ANK" evidence="1">
    <location>
        <begin position="515"/>
        <end position="547"/>
    </location>
</feature>
<dbReference type="InterPro" id="IPR036770">
    <property type="entry name" value="Ankyrin_rpt-contain_sf"/>
</dbReference>
<dbReference type="GO" id="GO:0005770">
    <property type="term" value="C:late endosome"/>
    <property type="evidence" value="ECO:0007669"/>
    <property type="project" value="TreeGrafter"/>
</dbReference>
<dbReference type="PRINTS" id="PR01415">
    <property type="entry name" value="ANKYRIN"/>
</dbReference>
<dbReference type="InterPro" id="IPR051248">
    <property type="entry name" value="UPF0507/Ank_repeat_27"/>
</dbReference>
<dbReference type="SMART" id="SM00167">
    <property type="entry name" value="VPS9"/>
    <property type="match status" value="1"/>
</dbReference>
<feature type="repeat" description="ANK" evidence="1">
    <location>
        <begin position="800"/>
        <end position="832"/>
    </location>
</feature>
<dbReference type="CDD" id="cd22886">
    <property type="entry name" value="ANKRD27_zf2"/>
    <property type="match status" value="1"/>
</dbReference>
<keyword evidence="1" id="KW-0040">ANK repeat</keyword>
<dbReference type="PROSITE" id="PS50088">
    <property type="entry name" value="ANK_REPEAT"/>
    <property type="match status" value="8"/>
</dbReference>
<protein>
    <submittedName>
        <fullName evidence="5">Ankyrin repeat domain-containing protein 27-like</fullName>
    </submittedName>
</protein>
<dbReference type="Pfam" id="PF12796">
    <property type="entry name" value="Ank_2"/>
    <property type="match status" value="2"/>
</dbReference>
<dbReference type="Gene3D" id="1.25.40.20">
    <property type="entry name" value="Ankyrin repeat-containing domain"/>
    <property type="match status" value="4"/>
</dbReference>
<dbReference type="SMART" id="SM00248">
    <property type="entry name" value="ANK"/>
    <property type="match status" value="8"/>
</dbReference>
<dbReference type="KEGG" id="aplc:110988259"/>
<dbReference type="AlphaFoldDB" id="A0A8B7ZQY6"/>
<feature type="region of interest" description="Disordered" evidence="2">
    <location>
        <begin position="635"/>
        <end position="689"/>
    </location>
</feature>
<dbReference type="OrthoDB" id="411646at2759"/>
<dbReference type="Pfam" id="PF13857">
    <property type="entry name" value="Ank_5"/>
    <property type="match status" value="1"/>
</dbReference>
<dbReference type="Pfam" id="PF02204">
    <property type="entry name" value="VPS9"/>
    <property type="match status" value="1"/>
</dbReference>
<organism evidence="4 5">
    <name type="scientific">Acanthaster planci</name>
    <name type="common">Crown-of-thorns starfish</name>
    <dbReference type="NCBI Taxonomy" id="133434"/>
    <lineage>
        <taxon>Eukaryota</taxon>
        <taxon>Metazoa</taxon>
        <taxon>Echinodermata</taxon>
        <taxon>Eleutherozoa</taxon>
        <taxon>Asterozoa</taxon>
        <taxon>Asteroidea</taxon>
        <taxon>Valvatacea</taxon>
        <taxon>Valvatida</taxon>
        <taxon>Acanthasteridae</taxon>
        <taxon>Acanthaster</taxon>
    </lineage>
</organism>
<feature type="repeat" description="ANK" evidence="1">
    <location>
        <begin position="866"/>
        <end position="890"/>
    </location>
</feature>
<dbReference type="SUPFAM" id="SSF109993">
    <property type="entry name" value="VPS9 domain"/>
    <property type="match status" value="1"/>
</dbReference>
<feature type="repeat" description="ANK" evidence="1">
    <location>
        <begin position="833"/>
        <end position="865"/>
    </location>
</feature>
<dbReference type="PROSITE" id="PS51205">
    <property type="entry name" value="VPS9"/>
    <property type="match status" value="1"/>
</dbReference>
<dbReference type="PROSITE" id="PS50297">
    <property type="entry name" value="ANK_REP_REGION"/>
    <property type="match status" value="8"/>
</dbReference>
<dbReference type="GO" id="GO:0097422">
    <property type="term" value="C:tubular endosome"/>
    <property type="evidence" value="ECO:0007669"/>
    <property type="project" value="TreeGrafter"/>
</dbReference>
<dbReference type="GeneID" id="110988259"/>
<feature type="repeat" description="ANK" evidence="1">
    <location>
        <begin position="765"/>
        <end position="797"/>
    </location>
</feature>
<dbReference type="Pfam" id="PF00023">
    <property type="entry name" value="Ank"/>
    <property type="match status" value="1"/>
</dbReference>
<feature type="repeat" description="ANK" evidence="1">
    <location>
        <begin position="548"/>
        <end position="580"/>
    </location>
</feature>
<dbReference type="GO" id="GO:0043005">
    <property type="term" value="C:neuron projection"/>
    <property type="evidence" value="ECO:0007669"/>
    <property type="project" value="TreeGrafter"/>
</dbReference>
<dbReference type="CTD" id="84079"/>
<feature type="region of interest" description="Disordered" evidence="2">
    <location>
        <begin position="1004"/>
        <end position="1032"/>
    </location>
</feature>
<dbReference type="InterPro" id="IPR003123">
    <property type="entry name" value="VPS9"/>
</dbReference>
<reference evidence="5" key="1">
    <citation type="submission" date="2025-08" db="UniProtKB">
        <authorList>
            <consortium name="RefSeq"/>
        </authorList>
    </citation>
    <scope>IDENTIFICATION</scope>
</reference>
<dbReference type="GO" id="GO:0048812">
    <property type="term" value="P:neuron projection morphogenesis"/>
    <property type="evidence" value="ECO:0007669"/>
    <property type="project" value="TreeGrafter"/>
</dbReference>
<dbReference type="Proteomes" id="UP000694845">
    <property type="component" value="Unplaced"/>
</dbReference>
<evidence type="ECO:0000256" key="2">
    <source>
        <dbReference type="SAM" id="MobiDB-lite"/>
    </source>
</evidence>
<dbReference type="FunFam" id="1.20.1050.80:FF:000013">
    <property type="entry name" value="Ankyrin repeat domain 27 (VPS9 domain)"/>
    <property type="match status" value="1"/>
</dbReference>
<dbReference type="GO" id="GO:0005769">
    <property type="term" value="C:early endosome"/>
    <property type="evidence" value="ECO:0007669"/>
    <property type="project" value="TreeGrafter"/>
</dbReference>